<comment type="caution">
    <text evidence="5">The sequence shown here is derived from an EMBL/GenBank/DDBJ whole genome shotgun (WGS) entry which is preliminary data.</text>
</comment>
<organism evidence="5 6">
    <name type="scientific">Cystoisospora suis</name>
    <dbReference type="NCBI Taxonomy" id="483139"/>
    <lineage>
        <taxon>Eukaryota</taxon>
        <taxon>Sar</taxon>
        <taxon>Alveolata</taxon>
        <taxon>Apicomplexa</taxon>
        <taxon>Conoidasida</taxon>
        <taxon>Coccidia</taxon>
        <taxon>Eucoccidiorida</taxon>
        <taxon>Eimeriorina</taxon>
        <taxon>Sarcocystidae</taxon>
        <taxon>Cystoisospora</taxon>
    </lineage>
</organism>
<dbReference type="PANTHER" id="PTHR11082:SF5">
    <property type="entry name" value="TRNA-DIHYDROURIDINE(16_17) SYNTHASE [NAD(P)(+)]-LIKE"/>
    <property type="match status" value="1"/>
</dbReference>
<dbReference type="Proteomes" id="UP000221165">
    <property type="component" value="Unassembled WGS sequence"/>
</dbReference>
<reference evidence="5 6" key="1">
    <citation type="journal article" date="2017" name="Int. J. Parasitol.">
        <title>The genome of the protozoan parasite Cystoisospora suis and a reverse vaccinology approach to identify vaccine candidates.</title>
        <authorList>
            <person name="Palmieri N."/>
            <person name="Shrestha A."/>
            <person name="Ruttkowski B."/>
            <person name="Beck T."/>
            <person name="Vogl C."/>
            <person name="Tomley F."/>
            <person name="Blake D.P."/>
            <person name="Joachim A."/>
        </authorList>
    </citation>
    <scope>NUCLEOTIDE SEQUENCE [LARGE SCALE GENOMIC DNA]</scope>
    <source>
        <strain evidence="5 6">Wien I</strain>
    </source>
</reference>
<dbReference type="RefSeq" id="XP_067922015.1">
    <property type="nucleotide sequence ID" value="XM_068066007.1"/>
</dbReference>
<evidence type="ECO:0000256" key="3">
    <source>
        <dbReference type="SAM" id="MobiDB-lite"/>
    </source>
</evidence>
<dbReference type="GeneID" id="94429218"/>
<feature type="region of interest" description="Disordered" evidence="3">
    <location>
        <begin position="1"/>
        <end position="32"/>
    </location>
</feature>
<keyword evidence="2" id="KW-0520">NAD</keyword>
<dbReference type="InterPro" id="IPR035587">
    <property type="entry name" value="DUS-like_FMN-bd"/>
</dbReference>
<dbReference type="SUPFAM" id="SSF51395">
    <property type="entry name" value="FMN-linked oxidoreductases"/>
    <property type="match status" value="1"/>
</dbReference>
<proteinExistence type="predicted"/>
<name>A0A2C6KWK0_9APIC</name>
<dbReference type="GO" id="GO:0017150">
    <property type="term" value="F:tRNA dihydrouridine synthase activity"/>
    <property type="evidence" value="ECO:0007669"/>
    <property type="project" value="TreeGrafter"/>
</dbReference>
<dbReference type="InterPro" id="IPR013785">
    <property type="entry name" value="Aldolase_TIM"/>
</dbReference>
<evidence type="ECO:0000313" key="6">
    <source>
        <dbReference type="Proteomes" id="UP000221165"/>
    </source>
</evidence>
<keyword evidence="6" id="KW-1185">Reference proteome</keyword>
<dbReference type="AlphaFoldDB" id="A0A2C6KWK0"/>
<feature type="compositionally biased region" description="Low complexity" evidence="3">
    <location>
        <begin position="206"/>
        <end position="219"/>
    </location>
</feature>
<feature type="compositionally biased region" description="Low complexity" evidence="3">
    <location>
        <begin position="183"/>
        <end position="197"/>
    </location>
</feature>
<dbReference type="Pfam" id="PF01207">
    <property type="entry name" value="Dus"/>
    <property type="match status" value="1"/>
</dbReference>
<dbReference type="EMBL" id="MIGC01002855">
    <property type="protein sequence ID" value="PHJ20326.1"/>
    <property type="molecule type" value="Genomic_DNA"/>
</dbReference>
<keyword evidence="1" id="KW-0521">NADP</keyword>
<evidence type="ECO:0000259" key="4">
    <source>
        <dbReference type="Pfam" id="PF01207"/>
    </source>
</evidence>
<sequence length="219" mass="24596">MKGTRARTSLIEEEEKGGGEEEDEERTRRRRNERFLKKPFWESIGKPQFVMAPMVDASELPFRLLCRRYGVQLAYTPMLHSRLLVEDPKYRAYHWDVLPKSQEMQQRGQKKSLLTSSHPFSPSLSSSSSSAYSPDASGQEKIGEGEETERKKEEKEKETEERKLFSDGLDEPVIVQLCGKTCLSSSSSLPPSSLSSSPLPPPPPLCSLSSSSSFSSSFV</sequence>
<feature type="compositionally biased region" description="Acidic residues" evidence="3">
    <location>
        <begin position="11"/>
        <end position="24"/>
    </location>
</feature>
<dbReference type="Gene3D" id="3.20.20.70">
    <property type="entry name" value="Aldolase class I"/>
    <property type="match status" value="1"/>
</dbReference>
<accession>A0A2C6KWK0</accession>
<protein>
    <submittedName>
        <fullName evidence="5">Dihydrouridine synthase protein</fullName>
    </submittedName>
</protein>
<feature type="compositionally biased region" description="Low complexity" evidence="3">
    <location>
        <begin position="112"/>
        <end position="137"/>
    </location>
</feature>
<evidence type="ECO:0000256" key="1">
    <source>
        <dbReference type="ARBA" id="ARBA00022857"/>
    </source>
</evidence>
<feature type="non-terminal residue" evidence="5">
    <location>
        <position position="219"/>
    </location>
</feature>
<feature type="region of interest" description="Disordered" evidence="3">
    <location>
        <begin position="102"/>
        <end position="167"/>
    </location>
</feature>
<dbReference type="OrthoDB" id="272303at2759"/>
<gene>
    <name evidence="5" type="ORF">CSUI_005839</name>
</gene>
<dbReference type="VEuPathDB" id="ToxoDB:CSUI_005839"/>
<dbReference type="PANTHER" id="PTHR11082">
    <property type="entry name" value="TRNA-DIHYDROURIDINE SYNTHASE"/>
    <property type="match status" value="1"/>
</dbReference>
<feature type="domain" description="DUS-like FMN-binding" evidence="4">
    <location>
        <begin position="51"/>
        <end position="114"/>
    </location>
</feature>
<evidence type="ECO:0000313" key="5">
    <source>
        <dbReference type="EMBL" id="PHJ20326.1"/>
    </source>
</evidence>
<feature type="region of interest" description="Disordered" evidence="3">
    <location>
        <begin position="183"/>
        <end position="219"/>
    </location>
</feature>
<feature type="compositionally biased region" description="Basic and acidic residues" evidence="3">
    <location>
        <begin position="141"/>
        <end position="165"/>
    </location>
</feature>
<evidence type="ECO:0000256" key="2">
    <source>
        <dbReference type="ARBA" id="ARBA00023027"/>
    </source>
</evidence>